<accession>A0A395I826</accession>
<organism evidence="1 2">
    <name type="scientific">Aspergillus homomorphus (strain CBS 101889)</name>
    <dbReference type="NCBI Taxonomy" id="1450537"/>
    <lineage>
        <taxon>Eukaryota</taxon>
        <taxon>Fungi</taxon>
        <taxon>Dikarya</taxon>
        <taxon>Ascomycota</taxon>
        <taxon>Pezizomycotina</taxon>
        <taxon>Eurotiomycetes</taxon>
        <taxon>Eurotiomycetidae</taxon>
        <taxon>Eurotiales</taxon>
        <taxon>Aspergillaceae</taxon>
        <taxon>Aspergillus</taxon>
        <taxon>Aspergillus subgen. Circumdati</taxon>
    </lineage>
</organism>
<dbReference type="AlphaFoldDB" id="A0A395I826"/>
<dbReference type="RefSeq" id="XP_025555536.1">
    <property type="nucleotide sequence ID" value="XM_025700385.1"/>
</dbReference>
<reference evidence="1 2" key="1">
    <citation type="submission" date="2018-02" db="EMBL/GenBank/DDBJ databases">
        <title>The genomes of Aspergillus section Nigri reveals drivers in fungal speciation.</title>
        <authorList>
            <consortium name="DOE Joint Genome Institute"/>
            <person name="Vesth T.C."/>
            <person name="Nybo J."/>
            <person name="Theobald S."/>
            <person name="Brandl J."/>
            <person name="Frisvad J.C."/>
            <person name="Nielsen K.F."/>
            <person name="Lyhne E.K."/>
            <person name="Kogle M.E."/>
            <person name="Kuo A."/>
            <person name="Riley R."/>
            <person name="Clum A."/>
            <person name="Nolan M."/>
            <person name="Lipzen A."/>
            <person name="Salamov A."/>
            <person name="Henrissat B."/>
            <person name="Wiebenga A."/>
            <person name="De vries R.P."/>
            <person name="Grigoriev I.V."/>
            <person name="Mortensen U.H."/>
            <person name="Andersen M.R."/>
            <person name="Baker S.E."/>
        </authorList>
    </citation>
    <scope>NUCLEOTIDE SEQUENCE [LARGE SCALE GENOMIC DNA]</scope>
    <source>
        <strain evidence="1 2">CBS 101889</strain>
    </source>
</reference>
<dbReference type="EMBL" id="KZ824269">
    <property type="protein sequence ID" value="RAL16382.1"/>
    <property type="molecule type" value="Genomic_DNA"/>
</dbReference>
<evidence type="ECO:0000313" key="2">
    <source>
        <dbReference type="Proteomes" id="UP000248961"/>
    </source>
</evidence>
<dbReference type="VEuPathDB" id="FungiDB:BO97DRAFT_475183"/>
<protein>
    <submittedName>
        <fullName evidence="1">Uncharacterized protein</fullName>
    </submittedName>
</protein>
<gene>
    <name evidence="1" type="ORF">BO97DRAFT_475183</name>
</gene>
<proteinExistence type="predicted"/>
<dbReference type="GeneID" id="37204674"/>
<evidence type="ECO:0000313" key="1">
    <source>
        <dbReference type="EMBL" id="RAL16382.1"/>
    </source>
</evidence>
<sequence>MLDRGRGASRGSTLNYLGYLNVTLSWISGNRRPNFRREIALYKIRSIFRKATSGGNVRLSDYWVFMAIALTSSAKRGVKWPFDFTKQGNVRAKWVPHSPTMWVWHAGQPFFITYRGYYTLDGVTSFSLARRNFFFTFNPSLDVGHHSCGPETTILVSTDNDMAATFRAQNFGALSEFVILIRDEDPQGTGGKQHDSIEEVRVLKKLRALVLAGDVR</sequence>
<dbReference type="Proteomes" id="UP000248961">
    <property type="component" value="Unassembled WGS sequence"/>
</dbReference>
<keyword evidence="2" id="KW-1185">Reference proteome</keyword>
<name>A0A395I826_ASPHC</name>